<keyword evidence="4" id="KW-1185">Reference proteome</keyword>
<accession>A0AA38WHX4</accession>
<name>A0AA38WHX4_9ASTR</name>
<dbReference type="GO" id="GO:0006508">
    <property type="term" value="P:proteolysis"/>
    <property type="evidence" value="ECO:0007669"/>
    <property type="project" value="InterPro"/>
</dbReference>
<dbReference type="PRINTS" id="PR00724">
    <property type="entry name" value="CRBOXYPTASEC"/>
</dbReference>
<dbReference type="GO" id="GO:0045037">
    <property type="term" value="P:protein import into chloroplast stroma"/>
    <property type="evidence" value="ECO:0007669"/>
    <property type="project" value="TreeGrafter"/>
</dbReference>
<gene>
    <name evidence="3" type="ORF">OSB04_014624</name>
</gene>
<dbReference type="PANTHER" id="PTHR34793:SF1">
    <property type="entry name" value="PROTEIN THYLAKOID FORMATION 1, CHLOROPLASTIC"/>
    <property type="match status" value="1"/>
</dbReference>
<proteinExistence type="inferred from homology"/>
<dbReference type="InterPro" id="IPR029058">
    <property type="entry name" value="AB_hydrolase_fold"/>
</dbReference>
<evidence type="ECO:0000313" key="4">
    <source>
        <dbReference type="Proteomes" id="UP001172457"/>
    </source>
</evidence>
<comment type="similarity">
    <text evidence="1">Belongs to the peptidase S10 family.</text>
</comment>
<dbReference type="SUPFAM" id="SSF53474">
    <property type="entry name" value="alpha/beta-Hydrolases"/>
    <property type="match status" value="1"/>
</dbReference>
<dbReference type="EMBL" id="JARYMX010000004">
    <property type="protein sequence ID" value="KAJ9550579.1"/>
    <property type="molecule type" value="Genomic_DNA"/>
</dbReference>
<evidence type="ECO:0000256" key="1">
    <source>
        <dbReference type="ARBA" id="ARBA00009431"/>
    </source>
</evidence>
<keyword evidence="2" id="KW-0175">Coiled coil</keyword>
<protein>
    <recommendedName>
        <fullName evidence="5">Serine carboxypeptidase</fullName>
    </recommendedName>
</protein>
<dbReference type="Proteomes" id="UP001172457">
    <property type="component" value="Chromosome 4"/>
</dbReference>
<dbReference type="InterPro" id="IPR017499">
    <property type="entry name" value="Thf1"/>
</dbReference>
<dbReference type="Pfam" id="PF00450">
    <property type="entry name" value="Peptidase_S10"/>
    <property type="match status" value="1"/>
</dbReference>
<dbReference type="AlphaFoldDB" id="A0AA38WHX4"/>
<dbReference type="GO" id="GO:0009534">
    <property type="term" value="C:chloroplast thylakoid"/>
    <property type="evidence" value="ECO:0007669"/>
    <property type="project" value="TreeGrafter"/>
</dbReference>
<dbReference type="Pfam" id="PF11264">
    <property type="entry name" value="ThylakoidFormat"/>
    <property type="match status" value="1"/>
</dbReference>
<dbReference type="PANTHER" id="PTHR34793">
    <property type="entry name" value="PROTEIN THYLAKOID FORMATION 1, CHLOROPLASTIC"/>
    <property type="match status" value="1"/>
</dbReference>
<evidence type="ECO:0000256" key="2">
    <source>
        <dbReference type="ARBA" id="ARBA00023054"/>
    </source>
</evidence>
<dbReference type="GO" id="GO:0010027">
    <property type="term" value="P:thylakoid membrane organization"/>
    <property type="evidence" value="ECO:0007669"/>
    <property type="project" value="TreeGrafter"/>
</dbReference>
<sequence>MAAITSLSFSAITQSSERKPNLQSSTRSLLSNFDAFRVRTNFAIDSVIVRASNSNLSSRFVVHCMSTGSVAPPVSETKLKFLTAYKRPIPSIYNTVLQELIVQQHLMKYKTTYRYDPVFALGFVTVYDQLMDGYPSEDDREAIFQAYINALNEDPQQYRTDAKNLEDWARTQSSDTLVGFSSREGEIEGILKDIAERAGGNGSFSYSRFFAIGLFRLLELSNATEPTVLEKIPMANIIFVDMPAGSGYSYSNTEDGWISSDSIVVTQANEFIKKFLIDHTKFLKNPLYIAGISYIGIAVPKIILEIYEGNERGDQPALNIQGYILMSPLTDKFNDFNSRLEYAYRMALISEDIHKSAIENCHGNYVKVDTLNALCANSLHRYKQCTHHINLDNILEPFCDENDSTSDCEDTFNKVVEIWANNEVVQQALDVRQGKIGKWELLNDTMHYNQGKNDTVCYAYDIFSSFSYHKQLSSKNCRALILSGDHDMTFPYVGVEQWITSLNIGIEIPWKPFYVDGQVGGYQVKYAQNDYSMTFTTVKGAGHLVPHYKPKETMAVIKTWFSPTYSSDC</sequence>
<organism evidence="3 4">
    <name type="scientific">Centaurea solstitialis</name>
    <name type="common">yellow star-thistle</name>
    <dbReference type="NCBI Taxonomy" id="347529"/>
    <lineage>
        <taxon>Eukaryota</taxon>
        <taxon>Viridiplantae</taxon>
        <taxon>Streptophyta</taxon>
        <taxon>Embryophyta</taxon>
        <taxon>Tracheophyta</taxon>
        <taxon>Spermatophyta</taxon>
        <taxon>Magnoliopsida</taxon>
        <taxon>eudicotyledons</taxon>
        <taxon>Gunneridae</taxon>
        <taxon>Pentapetalae</taxon>
        <taxon>asterids</taxon>
        <taxon>campanulids</taxon>
        <taxon>Asterales</taxon>
        <taxon>Asteraceae</taxon>
        <taxon>Carduoideae</taxon>
        <taxon>Cardueae</taxon>
        <taxon>Centaureinae</taxon>
        <taxon>Centaurea</taxon>
    </lineage>
</organism>
<comment type="caution">
    <text evidence="3">The sequence shown here is derived from an EMBL/GenBank/DDBJ whole genome shotgun (WGS) entry which is preliminary data.</text>
</comment>
<dbReference type="GO" id="GO:0045038">
    <property type="term" value="P:protein import into chloroplast thylakoid membrane"/>
    <property type="evidence" value="ECO:0007669"/>
    <property type="project" value="TreeGrafter"/>
</dbReference>
<dbReference type="InterPro" id="IPR001563">
    <property type="entry name" value="Peptidase_S10"/>
</dbReference>
<evidence type="ECO:0000313" key="3">
    <source>
        <dbReference type="EMBL" id="KAJ9550579.1"/>
    </source>
</evidence>
<dbReference type="GO" id="GO:0004185">
    <property type="term" value="F:serine-type carboxypeptidase activity"/>
    <property type="evidence" value="ECO:0007669"/>
    <property type="project" value="InterPro"/>
</dbReference>
<evidence type="ECO:0008006" key="5">
    <source>
        <dbReference type="Google" id="ProtNLM"/>
    </source>
</evidence>
<reference evidence="3" key="1">
    <citation type="submission" date="2023-03" db="EMBL/GenBank/DDBJ databases">
        <title>Chromosome-scale reference genome and RAD-based genetic map of yellow starthistle (Centaurea solstitialis) reveal putative structural variation and QTLs associated with invader traits.</title>
        <authorList>
            <person name="Reatini B."/>
            <person name="Cang F.A."/>
            <person name="Jiang Q."/>
            <person name="Mckibben M.T.W."/>
            <person name="Barker M.S."/>
            <person name="Rieseberg L.H."/>
            <person name="Dlugosch K.M."/>
        </authorList>
    </citation>
    <scope>NUCLEOTIDE SEQUENCE</scope>
    <source>
        <strain evidence="3">CAN-66</strain>
        <tissue evidence="3">Leaf</tissue>
    </source>
</reference>
<dbReference type="Gene3D" id="3.40.50.1820">
    <property type="entry name" value="alpha/beta hydrolase"/>
    <property type="match status" value="1"/>
</dbReference>
<dbReference type="GO" id="GO:0010207">
    <property type="term" value="P:photosystem II assembly"/>
    <property type="evidence" value="ECO:0007669"/>
    <property type="project" value="InterPro"/>
</dbReference>